<keyword evidence="2" id="KW-1185">Reference proteome</keyword>
<name>A0A078IDS2_BRANA</name>
<evidence type="ECO:0000313" key="1">
    <source>
        <dbReference type="EMBL" id="CDY48096.1"/>
    </source>
</evidence>
<dbReference type="PaxDb" id="3708-A0A078IDS2"/>
<dbReference type="AlphaFoldDB" id="A0A078IDS2"/>
<dbReference type="EMBL" id="LK032754">
    <property type="protein sequence ID" value="CDY48096.1"/>
    <property type="molecule type" value="Genomic_DNA"/>
</dbReference>
<dbReference type="Gramene" id="CDY48096">
    <property type="protein sequence ID" value="CDY48096"/>
    <property type="gene ID" value="GSBRNA2T00088790001"/>
</dbReference>
<evidence type="ECO:0000313" key="2">
    <source>
        <dbReference type="Proteomes" id="UP000028999"/>
    </source>
</evidence>
<gene>
    <name evidence="1" type="primary">BnaC02g03530D</name>
    <name evidence="1" type="ORF">GSBRNA2T00088790001</name>
</gene>
<accession>A0A078IDS2</accession>
<sequence length="54" mass="6196">MQELEDSQENLIMNKFLLVPSPSALFTLLLPPLPLPPILIPSRWDHFFEIGVTH</sequence>
<organism evidence="1 2">
    <name type="scientific">Brassica napus</name>
    <name type="common">Rape</name>
    <dbReference type="NCBI Taxonomy" id="3708"/>
    <lineage>
        <taxon>Eukaryota</taxon>
        <taxon>Viridiplantae</taxon>
        <taxon>Streptophyta</taxon>
        <taxon>Embryophyta</taxon>
        <taxon>Tracheophyta</taxon>
        <taxon>Spermatophyta</taxon>
        <taxon>Magnoliopsida</taxon>
        <taxon>eudicotyledons</taxon>
        <taxon>Gunneridae</taxon>
        <taxon>Pentapetalae</taxon>
        <taxon>rosids</taxon>
        <taxon>malvids</taxon>
        <taxon>Brassicales</taxon>
        <taxon>Brassicaceae</taxon>
        <taxon>Brassiceae</taxon>
        <taxon>Brassica</taxon>
    </lineage>
</organism>
<proteinExistence type="predicted"/>
<reference evidence="1 2" key="1">
    <citation type="journal article" date="2014" name="Science">
        <title>Plant genetics. Early allopolyploid evolution in the post-Neolithic Brassica napus oilseed genome.</title>
        <authorList>
            <person name="Chalhoub B."/>
            <person name="Denoeud F."/>
            <person name="Liu S."/>
            <person name="Parkin I.A."/>
            <person name="Tang H."/>
            <person name="Wang X."/>
            <person name="Chiquet J."/>
            <person name="Belcram H."/>
            <person name="Tong C."/>
            <person name="Samans B."/>
            <person name="Correa M."/>
            <person name="Da Silva C."/>
            <person name="Just J."/>
            <person name="Falentin C."/>
            <person name="Koh C.S."/>
            <person name="Le Clainche I."/>
            <person name="Bernard M."/>
            <person name="Bento P."/>
            <person name="Noel B."/>
            <person name="Labadie K."/>
            <person name="Alberti A."/>
            <person name="Charles M."/>
            <person name="Arnaud D."/>
            <person name="Guo H."/>
            <person name="Daviaud C."/>
            <person name="Alamery S."/>
            <person name="Jabbari K."/>
            <person name="Zhao M."/>
            <person name="Edger P.P."/>
            <person name="Chelaifa H."/>
            <person name="Tack D."/>
            <person name="Lassalle G."/>
            <person name="Mestiri I."/>
            <person name="Schnel N."/>
            <person name="Le Paslier M.C."/>
            <person name="Fan G."/>
            <person name="Renault V."/>
            <person name="Bayer P.E."/>
            <person name="Golicz A.A."/>
            <person name="Manoli S."/>
            <person name="Lee T.H."/>
            <person name="Thi V.H."/>
            <person name="Chalabi S."/>
            <person name="Hu Q."/>
            <person name="Fan C."/>
            <person name="Tollenaere R."/>
            <person name="Lu Y."/>
            <person name="Battail C."/>
            <person name="Shen J."/>
            <person name="Sidebottom C.H."/>
            <person name="Wang X."/>
            <person name="Canaguier A."/>
            <person name="Chauveau A."/>
            <person name="Berard A."/>
            <person name="Deniot G."/>
            <person name="Guan M."/>
            <person name="Liu Z."/>
            <person name="Sun F."/>
            <person name="Lim Y.P."/>
            <person name="Lyons E."/>
            <person name="Town C.D."/>
            <person name="Bancroft I."/>
            <person name="Wang X."/>
            <person name="Meng J."/>
            <person name="Ma J."/>
            <person name="Pires J.C."/>
            <person name="King G.J."/>
            <person name="Brunel D."/>
            <person name="Delourme R."/>
            <person name="Renard M."/>
            <person name="Aury J.M."/>
            <person name="Adams K.L."/>
            <person name="Batley J."/>
            <person name="Snowdon R.J."/>
            <person name="Tost J."/>
            <person name="Edwards D."/>
            <person name="Zhou Y."/>
            <person name="Hua W."/>
            <person name="Sharpe A.G."/>
            <person name="Paterson A.H."/>
            <person name="Guan C."/>
            <person name="Wincker P."/>
        </authorList>
    </citation>
    <scope>NUCLEOTIDE SEQUENCE [LARGE SCALE GENOMIC DNA]</scope>
    <source>
        <strain evidence="2">cv. Darmor-bzh</strain>
    </source>
</reference>
<protein>
    <submittedName>
        <fullName evidence="1">BnaC02g03530D protein</fullName>
    </submittedName>
</protein>
<dbReference type="Proteomes" id="UP000028999">
    <property type="component" value="Unassembled WGS sequence"/>
</dbReference>